<evidence type="ECO:0000313" key="5">
    <source>
        <dbReference type="Proteomes" id="UP001497600"/>
    </source>
</evidence>
<dbReference type="Proteomes" id="UP001497600">
    <property type="component" value="Chromosome E"/>
</dbReference>
<reference evidence="4 5" key="1">
    <citation type="submission" date="2024-01" db="EMBL/GenBank/DDBJ databases">
        <authorList>
            <consortium name="Genoscope - CEA"/>
            <person name="William W."/>
        </authorList>
    </citation>
    <scope>NUCLEOTIDE SEQUENCE [LARGE SCALE GENOMIC DNA]</scope>
    <source>
        <strain evidence="4 5">29B2s-10</strain>
    </source>
</reference>
<dbReference type="InterPro" id="IPR036388">
    <property type="entry name" value="WH-like_DNA-bd_sf"/>
</dbReference>
<evidence type="ECO:0000256" key="2">
    <source>
        <dbReference type="ARBA" id="ARBA00022942"/>
    </source>
</evidence>
<dbReference type="PROSITE" id="PS50250">
    <property type="entry name" value="PCI"/>
    <property type="match status" value="1"/>
</dbReference>
<dbReference type="Pfam" id="PF22241">
    <property type="entry name" value="PSMD12-CSN4_N"/>
    <property type="match status" value="1"/>
</dbReference>
<dbReference type="Pfam" id="PF01399">
    <property type="entry name" value="PCI"/>
    <property type="match status" value="1"/>
</dbReference>
<evidence type="ECO:0000313" key="4">
    <source>
        <dbReference type="EMBL" id="CAK7908606.1"/>
    </source>
</evidence>
<dbReference type="InterPro" id="IPR040896">
    <property type="entry name" value="RPN5_C"/>
</dbReference>
<dbReference type="InterPro" id="IPR036390">
    <property type="entry name" value="WH_DNA-bd_sf"/>
</dbReference>
<keyword evidence="5" id="KW-1185">Reference proteome</keyword>
<gene>
    <name evidence="4" type="primary">RPN5</name>
    <name evidence="4" type="ORF">CAAN4_E10990</name>
</gene>
<dbReference type="Gene3D" id="1.10.10.10">
    <property type="entry name" value="Winged helix-like DNA-binding domain superfamily/Winged helix DNA-binding domain"/>
    <property type="match status" value="1"/>
</dbReference>
<dbReference type="SMART" id="SM00088">
    <property type="entry name" value="PINT"/>
    <property type="match status" value="1"/>
</dbReference>
<protein>
    <submittedName>
        <fullName evidence="4">26S proteasome regulatory subunit Rpn5p</fullName>
    </submittedName>
</protein>
<keyword evidence="2 4" id="KW-0647">Proteasome</keyword>
<evidence type="ECO:0000256" key="1">
    <source>
        <dbReference type="ARBA" id="ARBA00006397"/>
    </source>
</evidence>
<proteinExistence type="inferred from homology"/>
<dbReference type="InterPro" id="IPR054559">
    <property type="entry name" value="PSMD12-CSN4-like_N"/>
</dbReference>
<dbReference type="EMBL" id="OZ004257">
    <property type="protein sequence ID" value="CAK7908606.1"/>
    <property type="molecule type" value="Genomic_DNA"/>
</dbReference>
<name>A0ABP0EFM6_9ASCO</name>
<feature type="domain" description="PCI" evidence="3">
    <location>
        <begin position="239"/>
        <end position="410"/>
    </location>
</feature>
<dbReference type="InterPro" id="IPR040134">
    <property type="entry name" value="PSMD12/CSN4"/>
</dbReference>
<dbReference type="PANTHER" id="PTHR10855:SF1">
    <property type="entry name" value="26S PROTEASOME NON-ATPASE REGULATORY SUBUNIT 12"/>
    <property type="match status" value="1"/>
</dbReference>
<dbReference type="InterPro" id="IPR000717">
    <property type="entry name" value="PCI_dom"/>
</dbReference>
<accession>A0ABP0EFM6</accession>
<dbReference type="PANTHER" id="PTHR10855">
    <property type="entry name" value="26S PROTEASOME NON-ATPASE REGULATORY SUBUNIT 12/COP9 SIGNALOSOME COMPLEX SUBUNIT 4"/>
    <property type="match status" value="1"/>
</dbReference>
<comment type="similarity">
    <text evidence="1">Belongs to the proteasome subunit p55 family.</text>
</comment>
<dbReference type="Pfam" id="PF18098">
    <property type="entry name" value="RPN5_C"/>
    <property type="match status" value="1"/>
</dbReference>
<dbReference type="GO" id="GO:0000502">
    <property type="term" value="C:proteasome complex"/>
    <property type="evidence" value="ECO:0007669"/>
    <property type="project" value="UniProtKB-KW"/>
</dbReference>
<dbReference type="SUPFAM" id="SSF46785">
    <property type="entry name" value="Winged helix' DNA-binding domain"/>
    <property type="match status" value="1"/>
</dbReference>
<sequence>MSREDPLKAEKDFSATLDEQFPIIEALDDYKQAIEKYLVLEKQTRQSSDLESSKRVLIKIVDTLSQHEDWEFLNDLISLLSKKHGQLKSSIQTLIQQVISKFNLLNDDNKKDLDWKIKLIETIRTVSDKKIFVEVEMATVSKILSEIYLSKFNDLNKATEILCDLQVETYSLMPFSDKIEYILEQIRLTLQKGDYNQAKILSRKILLKTLKNFEKAELYKSMFLKYLIEIDVFEKNYLSIVKNSLLLIELDVTKNDQRSYIELLTSVVYYIVLSPFDNLQNDLIYKIKSNPIFIKNIDSKVFKLLEIFTTNELINSSNIENLYKQDYFDKVSIFKDNKVNYKNLQTRIIEHNLRIINKYYQCIKIERLAYLLQLSVSESEIHVSELVNKGMISAKINRPQGIIQFENFEQNNSSNGSNQNVNELLNSWCYDVDKLLEEIDVIGHLINKEEMMIGIKSK</sequence>
<evidence type="ECO:0000259" key="3">
    <source>
        <dbReference type="PROSITE" id="PS50250"/>
    </source>
</evidence>
<organism evidence="4 5">
    <name type="scientific">[Candida] anglica</name>
    <dbReference type="NCBI Taxonomy" id="148631"/>
    <lineage>
        <taxon>Eukaryota</taxon>
        <taxon>Fungi</taxon>
        <taxon>Dikarya</taxon>
        <taxon>Ascomycota</taxon>
        <taxon>Saccharomycotina</taxon>
        <taxon>Pichiomycetes</taxon>
        <taxon>Debaryomycetaceae</taxon>
        <taxon>Kurtzmaniella</taxon>
    </lineage>
</organism>